<organism evidence="2 3">
    <name type="scientific">Dorcoceras hygrometricum</name>
    <dbReference type="NCBI Taxonomy" id="472368"/>
    <lineage>
        <taxon>Eukaryota</taxon>
        <taxon>Viridiplantae</taxon>
        <taxon>Streptophyta</taxon>
        <taxon>Embryophyta</taxon>
        <taxon>Tracheophyta</taxon>
        <taxon>Spermatophyta</taxon>
        <taxon>Magnoliopsida</taxon>
        <taxon>eudicotyledons</taxon>
        <taxon>Gunneridae</taxon>
        <taxon>Pentapetalae</taxon>
        <taxon>asterids</taxon>
        <taxon>lamiids</taxon>
        <taxon>Lamiales</taxon>
        <taxon>Gesneriaceae</taxon>
        <taxon>Didymocarpoideae</taxon>
        <taxon>Trichosporeae</taxon>
        <taxon>Loxocarpinae</taxon>
        <taxon>Dorcoceras</taxon>
    </lineage>
</organism>
<name>A0A2Z7D8H7_9LAMI</name>
<sequence length="167" mass="17842">MVGSQNLKADQEQIQLNNSGHGVCEYMGATHSSQHTAPDAKHSSTCCCTTHEAAVDSSIRSTTGRETPSSACTRRPDEINTDGNSSSRWPEQVRRGKAAAAARGKHGGGVRLGEEGGGREESRIQYLCDPQWFRDTASRGPTTIAAPKSQFRTCPMDHGKASSNIAP</sequence>
<evidence type="ECO:0000256" key="1">
    <source>
        <dbReference type="SAM" id="MobiDB-lite"/>
    </source>
</evidence>
<accession>A0A2Z7D8H7</accession>
<feature type="compositionally biased region" description="Polar residues" evidence="1">
    <location>
        <begin position="58"/>
        <end position="72"/>
    </location>
</feature>
<evidence type="ECO:0000313" key="2">
    <source>
        <dbReference type="EMBL" id="KZV55988.1"/>
    </source>
</evidence>
<dbReference type="Proteomes" id="UP000250235">
    <property type="component" value="Unassembled WGS sequence"/>
</dbReference>
<reference evidence="2 3" key="1">
    <citation type="journal article" date="2015" name="Proc. Natl. Acad. Sci. U.S.A.">
        <title>The resurrection genome of Boea hygrometrica: A blueprint for survival of dehydration.</title>
        <authorList>
            <person name="Xiao L."/>
            <person name="Yang G."/>
            <person name="Zhang L."/>
            <person name="Yang X."/>
            <person name="Zhao S."/>
            <person name="Ji Z."/>
            <person name="Zhou Q."/>
            <person name="Hu M."/>
            <person name="Wang Y."/>
            <person name="Chen M."/>
            <person name="Xu Y."/>
            <person name="Jin H."/>
            <person name="Xiao X."/>
            <person name="Hu G."/>
            <person name="Bao F."/>
            <person name="Hu Y."/>
            <person name="Wan P."/>
            <person name="Li L."/>
            <person name="Deng X."/>
            <person name="Kuang T."/>
            <person name="Xiang C."/>
            <person name="Zhu J.K."/>
            <person name="Oliver M.J."/>
            <person name="He Y."/>
        </authorList>
    </citation>
    <scope>NUCLEOTIDE SEQUENCE [LARGE SCALE GENOMIC DNA]</scope>
    <source>
        <strain evidence="3">cv. XS01</strain>
    </source>
</reference>
<evidence type="ECO:0000313" key="3">
    <source>
        <dbReference type="Proteomes" id="UP000250235"/>
    </source>
</evidence>
<feature type="region of interest" description="Disordered" evidence="1">
    <location>
        <begin position="58"/>
        <end position="120"/>
    </location>
</feature>
<proteinExistence type="predicted"/>
<protein>
    <submittedName>
        <fullName evidence="2">Uncharacterized protein</fullName>
    </submittedName>
</protein>
<dbReference type="AlphaFoldDB" id="A0A2Z7D8H7"/>
<gene>
    <name evidence="2" type="ORF">F511_12046</name>
</gene>
<keyword evidence="3" id="KW-1185">Reference proteome</keyword>
<dbReference type="EMBL" id="KQ988425">
    <property type="protein sequence ID" value="KZV55988.1"/>
    <property type="molecule type" value="Genomic_DNA"/>
</dbReference>